<dbReference type="STRING" id="1192034.CAP_7784"/>
<dbReference type="Gene3D" id="1.10.510.10">
    <property type="entry name" value="Transferase(Phosphotransferase) domain 1"/>
    <property type="match status" value="1"/>
</dbReference>
<dbReference type="EMBL" id="ASRX01000071">
    <property type="protein sequence ID" value="EYF01831.1"/>
    <property type="molecule type" value="Genomic_DNA"/>
</dbReference>
<dbReference type="eggNOG" id="COG0515">
    <property type="taxonomic scope" value="Bacteria"/>
</dbReference>
<dbReference type="GO" id="GO:0005524">
    <property type="term" value="F:ATP binding"/>
    <property type="evidence" value="ECO:0007669"/>
    <property type="project" value="InterPro"/>
</dbReference>
<dbReference type="PANTHER" id="PTHR48011:SF4">
    <property type="entry name" value="MITOGEN-ACTIVATED PROTEIN KINASE KINASE KINASE 19"/>
    <property type="match status" value="1"/>
</dbReference>
<evidence type="ECO:0000259" key="1">
    <source>
        <dbReference type="PROSITE" id="PS50011"/>
    </source>
</evidence>
<dbReference type="PANTHER" id="PTHR48011">
    <property type="entry name" value="CCR4-NOT TRANSCRIPTIONAL COMPLEX SUBUNIT CAF120-RELATED"/>
    <property type="match status" value="1"/>
</dbReference>
<evidence type="ECO:0000313" key="3">
    <source>
        <dbReference type="Proteomes" id="UP000019678"/>
    </source>
</evidence>
<proteinExistence type="predicted"/>
<dbReference type="PROSITE" id="PS50011">
    <property type="entry name" value="PROTEIN_KINASE_DOM"/>
    <property type="match status" value="1"/>
</dbReference>
<gene>
    <name evidence="2" type="ORF">CAP_7784</name>
</gene>
<dbReference type="Proteomes" id="UP000019678">
    <property type="component" value="Unassembled WGS sequence"/>
</dbReference>
<evidence type="ECO:0000313" key="2">
    <source>
        <dbReference type="EMBL" id="EYF01831.1"/>
    </source>
</evidence>
<protein>
    <recommendedName>
        <fullName evidence="1">Protein kinase domain-containing protein</fullName>
    </recommendedName>
</protein>
<dbReference type="AlphaFoldDB" id="A0A017SZT8"/>
<feature type="domain" description="Protein kinase" evidence="1">
    <location>
        <begin position="8"/>
        <end position="276"/>
    </location>
</feature>
<reference evidence="2 3" key="1">
    <citation type="submission" date="2013-05" db="EMBL/GenBank/DDBJ databases">
        <title>Genome assembly of Chondromyces apiculatus DSM 436.</title>
        <authorList>
            <person name="Sharma G."/>
            <person name="Khatri I."/>
            <person name="Kaur C."/>
            <person name="Mayilraj S."/>
            <person name="Subramanian S."/>
        </authorList>
    </citation>
    <scope>NUCLEOTIDE SEQUENCE [LARGE SCALE GENOMIC DNA]</scope>
    <source>
        <strain evidence="2 3">DSM 436</strain>
    </source>
</reference>
<dbReference type="InterPro" id="IPR052751">
    <property type="entry name" value="Plant_MAPKKK"/>
</dbReference>
<dbReference type="Pfam" id="PF00069">
    <property type="entry name" value="Pkinase"/>
    <property type="match status" value="1"/>
</dbReference>
<keyword evidence="3" id="KW-1185">Reference proteome</keyword>
<dbReference type="InterPro" id="IPR000719">
    <property type="entry name" value="Prot_kinase_dom"/>
</dbReference>
<name>A0A017SZT8_9BACT</name>
<comment type="caution">
    <text evidence="2">The sequence shown here is derived from an EMBL/GenBank/DDBJ whole genome shotgun (WGS) entry which is preliminary data.</text>
</comment>
<dbReference type="InterPro" id="IPR011009">
    <property type="entry name" value="Kinase-like_dom_sf"/>
</dbReference>
<dbReference type="SUPFAM" id="SSF56112">
    <property type="entry name" value="Protein kinase-like (PK-like)"/>
    <property type="match status" value="1"/>
</dbReference>
<dbReference type="GO" id="GO:0004672">
    <property type="term" value="F:protein kinase activity"/>
    <property type="evidence" value="ECO:0007669"/>
    <property type="project" value="InterPro"/>
</dbReference>
<dbReference type="OrthoDB" id="5506682at2"/>
<dbReference type="SMART" id="SM00220">
    <property type="entry name" value="S_TKc"/>
    <property type="match status" value="1"/>
</dbReference>
<organism evidence="2 3">
    <name type="scientific">Chondromyces apiculatus DSM 436</name>
    <dbReference type="NCBI Taxonomy" id="1192034"/>
    <lineage>
        <taxon>Bacteria</taxon>
        <taxon>Pseudomonadati</taxon>
        <taxon>Myxococcota</taxon>
        <taxon>Polyangia</taxon>
        <taxon>Polyangiales</taxon>
        <taxon>Polyangiaceae</taxon>
        <taxon>Chondromyces</taxon>
    </lineage>
</organism>
<accession>A0A017SZT8</accession>
<dbReference type="GO" id="GO:0007165">
    <property type="term" value="P:signal transduction"/>
    <property type="evidence" value="ECO:0007669"/>
    <property type="project" value="TreeGrafter"/>
</dbReference>
<dbReference type="RefSeq" id="WP_044248687.1">
    <property type="nucleotide sequence ID" value="NZ_ASRX01000071.1"/>
</dbReference>
<sequence>MYPAPEGTEFVEHLGAGSVFDVAVVRQGGRAIVCKRLNGRALREPAARAALVREAKVLALGRHPALPLLLGVGSDGHGPFVLESRQEGSSLRMVREGWQARGRQPPRLLVNHVVRAAIEVLAEVHALERVDGGGPLGLAHGDLSPDHVILGPIGEVGFVDLGAARFAGMEAGLLTADRGTLPFVAPEVARGESQPTQTGDVYALAAVLAAFVTGAPLVRAESEAAALAEIGEHGLSLDALRSEGVLTPGARAALLWALERDPADRPESARVLVEALDDGGEVR</sequence>